<dbReference type="Pfam" id="PF23221">
    <property type="entry name" value="HEAT_MROH2B_1st"/>
    <property type="match status" value="1"/>
</dbReference>
<keyword evidence="7" id="KW-1185">Reference proteome</keyword>
<keyword evidence="1" id="KW-0677">Repeat</keyword>
<feature type="domain" description="Maestro/Maestro-like HEAT-repeats" evidence="5">
    <location>
        <begin position="1152"/>
        <end position="1345"/>
    </location>
</feature>
<feature type="domain" description="MROH2B-like HEAT-repeats" evidence="3">
    <location>
        <begin position="509"/>
        <end position="640"/>
    </location>
</feature>
<dbReference type="InterPro" id="IPR055408">
    <property type="entry name" value="HEAT_MROH2B-like"/>
</dbReference>
<protein>
    <submittedName>
        <fullName evidence="6">Maestro heat-like repeat family member 1</fullName>
    </submittedName>
</protein>
<evidence type="ECO:0000259" key="5">
    <source>
        <dbReference type="Pfam" id="PF23227"/>
    </source>
</evidence>
<dbReference type="Pfam" id="PF21047">
    <property type="entry name" value="HEAT_Maestro"/>
    <property type="match status" value="1"/>
</dbReference>
<dbReference type="Proteomes" id="UP001108240">
    <property type="component" value="Unplaced"/>
</dbReference>
<dbReference type="InterPro" id="IPR045206">
    <property type="entry name" value="Maestro_heat-like_prot"/>
</dbReference>
<feature type="domain" description="MROH2B-like HEAT-repeats" evidence="3">
    <location>
        <begin position="391"/>
        <end position="504"/>
    </location>
</feature>
<feature type="domain" description="MROH2B-like HEAT-repeats" evidence="3">
    <location>
        <begin position="347"/>
        <end position="388"/>
    </location>
</feature>
<dbReference type="GeneTree" id="ENSGT00940000156930"/>
<dbReference type="InterPro" id="IPR056282">
    <property type="entry name" value="MROH2B-like_N_HEAT"/>
</dbReference>
<evidence type="ECO:0000313" key="7">
    <source>
        <dbReference type="Proteomes" id="UP001108240"/>
    </source>
</evidence>
<dbReference type="GO" id="GO:0005737">
    <property type="term" value="C:cytoplasm"/>
    <property type="evidence" value="ECO:0007669"/>
    <property type="project" value="TreeGrafter"/>
</dbReference>
<dbReference type="SUPFAM" id="SSF48371">
    <property type="entry name" value="ARM repeat"/>
    <property type="match status" value="2"/>
</dbReference>
<dbReference type="PANTHER" id="PTHR23120">
    <property type="entry name" value="MAESTRO-RELATED HEAT DOMAIN-CONTAINING"/>
    <property type="match status" value="1"/>
</dbReference>
<evidence type="ECO:0000256" key="1">
    <source>
        <dbReference type="ARBA" id="ARBA00022737"/>
    </source>
</evidence>
<evidence type="ECO:0000259" key="3">
    <source>
        <dbReference type="Pfam" id="PF23210"/>
    </source>
</evidence>
<proteinExistence type="predicted"/>
<feature type="domain" description="Maestro-like HEAT-repeats" evidence="2">
    <location>
        <begin position="736"/>
        <end position="958"/>
    </location>
</feature>
<dbReference type="InterPro" id="IPR016024">
    <property type="entry name" value="ARM-type_fold"/>
</dbReference>
<dbReference type="Pfam" id="PF23227">
    <property type="entry name" value="HEAT_MROH2B_C"/>
    <property type="match status" value="1"/>
</dbReference>
<reference evidence="6" key="1">
    <citation type="submission" date="2025-08" db="UniProtKB">
        <authorList>
            <consortium name="Ensembl"/>
        </authorList>
    </citation>
    <scope>IDENTIFICATION</scope>
</reference>
<dbReference type="PANTHER" id="PTHR23120:SF0">
    <property type="entry name" value="MAESTRO HEAT-LIKE REPEAT FAMILY MEMBER 1"/>
    <property type="match status" value="1"/>
</dbReference>
<dbReference type="InterPro" id="IPR055406">
    <property type="entry name" value="HEAT_Maestro"/>
</dbReference>
<accession>A0A9J8B3J6</accession>
<dbReference type="Ensembl" id="ENSCCRT00000145595.1">
    <property type="protein sequence ID" value="ENSCCRP00000149241.1"/>
    <property type="gene ID" value="ENSCCRG00000012814.2"/>
</dbReference>
<organism evidence="6 7">
    <name type="scientific">Cyprinus carpio carpio</name>
    <dbReference type="NCBI Taxonomy" id="630221"/>
    <lineage>
        <taxon>Eukaryota</taxon>
        <taxon>Metazoa</taxon>
        <taxon>Chordata</taxon>
        <taxon>Craniata</taxon>
        <taxon>Vertebrata</taxon>
        <taxon>Euteleostomi</taxon>
        <taxon>Actinopterygii</taxon>
        <taxon>Neopterygii</taxon>
        <taxon>Teleostei</taxon>
        <taxon>Ostariophysi</taxon>
        <taxon>Cypriniformes</taxon>
        <taxon>Cyprinidae</taxon>
        <taxon>Cyprininae</taxon>
        <taxon>Cyprinus</taxon>
    </lineage>
</organism>
<evidence type="ECO:0000259" key="4">
    <source>
        <dbReference type="Pfam" id="PF23221"/>
    </source>
</evidence>
<dbReference type="InterPro" id="IPR011989">
    <property type="entry name" value="ARM-like"/>
</dbReference>
<feature type="domain" description="MROH2B-like HEAT-repeats" evidence="3">
    <location>
        <begin position="653"/>
        <end position="712"/>
    </location>
</feature>
<sequence length="1380" mass="155509">MAVENSVTLALLDAANDRDPVVQEQVRKSILTLGNQQPDKVLSMCQDYLLKHPKLVVGHRVVVLQTIELVVKSRIDDISYPKIKSVIQLASDEMTKSKEVVPEWQQAASNILVAVGNKYINDIMEEILGKFQPGVLPHFFVIQTLANLSDSNVYGMVPFLSAIMGTMLPMLGMTKQDNMKWVFSSALCRFSESILEYLANLDKAPDPTVRKDTFSSEIYSAYDILFNSWIQSRESKLRLTVAEALGSMSHLMAHDKLEEQLPKLLPTILGLYKKNSEHYIISKVKPSSPFHNYRKCLVEVNRSTSYSIQVHMLFHQLWTVSILCSIKTWKCVIVFALFKQPTCLPVQVKKRVVQVISAMAHHGYLELEGGDLLVRFIIQHCALPDTYHVQTTVLWPMLLCYLTPNQYANATTPLCKSLILLANKKQTAQEPNFIIDFNTVKHLKLMLHFPQVNAAFPFRCRGHGAPSLSLLHAISPNIHPKAKPLWENEIPTLVTYLEGLLKYTTVMYFLYRCIGVILQQCYNKELVRKQLQEMLIGTRHNDAIERTGVAMGIGLCASSHLDGTLEKLEEFGKSDAFRKASGIFGLLKDKNDVDVEKMKSTLILCYGYVALHAPEDKLLTRIDSDILHNISKNFNTKVKQSVPHCVKNLTRVFRNLDPPLTENENFDLIKTCLNGVYGLPTVDTPDKQREVRIKYAYTFNALHELLRNVLARDLSPDGLQSVFKHIESWLSSGQDHERERAVKTTAELLQFYLDNLSVKNLVTFHNLAALVGRLAPRCTDPNPEVRRAAIDCVYRLMYIQLRYEGFSLDYKDDSVEGLLDVREKLSNPDHSVLYKTCSELTKIISKRLPQQQLSTLLFMLYDGLVDSQSNCSRASSVILNTLLKNRGAEMLEVLHSRLQVIGEEQVKVAIGQSILILATQHLQTVVNTLVAYPLPYDSWSCEMWIALGADSTLALQIMEMMIEKLNVMVPFVDKKESMLRPGLTKVTTSQPLAMTCALREMMLNGQSAEAVAHLFPKLFSALLVRLGSSVGVQLPKDLNSNNICVSLCCVLRVAVEALRILLGRAQLDAVVKPLDQDGAWDKMKDPQQHTTGVTLLSRAMAKHAGPRLPAIVESLCPSLCNIYECQRITVTAFFSELLNHHVVTELMILDMLMNNMMERITDTCGTVRMLAVRGLGNIAVGSPEKVNKYAKELLAAMSSGMEEKDDPGKLITLEAMSGMSKILLYLDQKNVHLLVVYIFMKIKPFLENENDEIRCASIMLLGNLSKFGSGEPVFKDQIHNVLVSLLLHLSDPNPQVVKACKYAMRICAPVIGSEQISAMFQKHLLEEKGLHYGEFINDLTKYLVWSKSFLYYKNMRLVMLLQDPDPLVRVKAAEAMGHFH</sequence>
<dbReference type="InterPro" id="IPR048465">
    <property type="entry name" value="Maestro-like_HEAT"/>
</dbReference>
<feature type="domain" description="MROH2B-like N-terminal HEAT-repeats" evidence="4">
    <location>
        <begin position="31"/>
        <end position="249"/>
    </location>
</feature>
<name>A0A9J8B3J6_CYPCA</name>
<evidence type="ECO:0000313" key="6">
    <source>
        <dbReference type="Ensembl" id="ENSCCRP00000149241.1"/>
    </source>
</evidence>
<dbReference type="Pfam" id="PF23210">
    <property type="entry name" value="HEAT_Maestro_2"/>
    <property type="match status" value="4"/>
</dbReference>
<evidence type="ECO:0000259" key="2">
    <source>
        <dbReference type="Pfam" id="PF21047"/>
    </source>
</evidence>
<dbReference type="Gene3D" id="1.25.10.10">
    <property type="entry name" value="Leucine-rich Repeat Variant"/>
    <property type="match status" value="2"/>
</dbReference>
<reference evidence="6" key="2">
    <citation type="submission" date="2025-09" db="UniProtKB">
        <authorList>
            <consortium name="Ensembl"/>
        </authorList>
    </citation>
    <scope>IDENTIFICATION</scope>
</reference>